<feature type="non-terminal residue" evidence="3">
    <location>
        <position position="1"/>
    </location>
</feature>
<dbReference type="Gene3D" id="2.180.10.10">
    <property type="entry name" value="RHS repeat-associated core"/>
    <property type="match status" value="1"/>
</dbReference>
<evidence type="ECO:0000313" key="3">
    <source>
        <dbReference type="EMBL" id="PII29032.1"/>
    </source>
</evidence>
<sequence length="442" mass="46781">SLIHSYVPAGQGGGGELQSITYPSGKQATYLYDSTGQITGLQWNGQPLVTGLAWSPLGQPTAWQWAGFVQQPGATATLAEQRSYSTAGQLASSQLLNLTWDAAGRISLIQQRHMLPGTAAAQQAKLSSAFSYDAVGRLTASAHSAPAGLTLPTGWSLADTIELSASGYAWDANGNRTQVHYSNALASGTSTLQRNYQTAAGTNRLQSYAQTLQRPGSAAQNSNVTFGYDAAGALVKKGDNHLHYGADGRIAKAGEYADAADARAVSYVYNALGQRVLKSDARGAGQPATLQTLYAEDGIGSTVLGQYANQRSANSAAPAGQSDSTEIIYLPTASGPMPIAAEINGRLYAIHTDHLNTPRRLTSQQGQVAWQWLISGFGEVRPTTGDRGYGQTVSGPSYAQAVKFDLRYPGQVFDEETGLSYNLHRYYDAATGRYIQADPIGL</sequence>
<comment type="caution">
    <text evidence="3">The sequence shown here is derived from an EMBL/GenBank/DDBJ whole genome shotgun (WGS) entry which is preliminary data.</text>
</comment>
<feature type="domain" description="Teneurin-like YD-shell" evidence="2">
    <location>
        <begin position="167"/>
        <end position="438"/>
    </location>
</feature>
<protein>
    <recommendedName>
        <fullName evidence="2">Teneurin-like YD-shell domain-containing protein</fullName>
    </recommendedName>
</protein>
<gene>
    <name evidence="3" type="ORF">CTI11_30540</name>
</gene>
<dbReference type="InterPro" id="IPR050708">
    <property type="entry name" value="T6SS_VgrG/RHS"/>
</dbReference>
<dbReference type="Pfam" id="PF25023">
    <property type="entry name" value="TEN_YD-shell"/>
    <property type="match status" value="1"/>
</dbReference>
<proteinExistence type="predicted"/>
<feature type="non-terminal residue" evidence="3">
    <location>
        <position position="442"/>
    </location>
</feature>
<evidence type="ECO:0000256" key="1">
    <source>
        <dbReference type="ARBA" id="ARBA00022737"/>
    </source>
</evidence>
<dbReference type="AlphaFoldDB" id="A0A2G7SN18"/>
<dbReference type="PANTHER" id="PTHR32305">
    <property type="match status" value="1"/>
</dbReference>
<dbReference type="PANTHER" id="PTHR32305:SF15">
    <property type="entry name" value="PROTEIN RHSA-RELATED"/>
    <property type="match status" value="1"/>
</dbReference>
<dbReference type="NCBIfam" id="TIGR03696">
    <property type="entry name" value="Rhs_assc_core"/>
    <property type="match status" value="1"/>
</dbReference>
<evidence type="ECO:0000259" key="2">
    <source>
        <dbReference type="Pfam" id="PF25023"/>
    </source>
</evidence>
<name>A0A2G7SN18_9FLAO</name>
<dbReference type="InterPro" id="IPR022385">
    <property type="entry name" value="Rhs_assc_core"/>
</dbReference>
<organism evidence="3">
    <name type="scientific">Chryseobacterium sp. B5</name>
    <dbReference type="NCBI Taxonomy" id="2050562"/>
    <lineage>
        <taxon>Bacteria</taxon>
        <taxon>Pseudomonadati</taxon>
        <taxon>Bacteroidota</taxon>
        <taxon>Flavobacteriia</taxon>
        <taxon>Flavobacteriales</taxon>
        <taxon>Weeksellaceae</taxon>
        <taxon>Chryseobacterium group</taxon>
        <taxon>Chryseobacterium</taxon>
    </lineage>
</organism>
<dbReference type="InterPro" id="IPR056823">
    <property type="entry name" value="TEN-like_YD-shell"/>
</dbReference>
<reference evidence="3" key="1">
    <citation type="submission" date="2017-10" db="EMBL/GenBank/DDBJ databases">
        <title>Chryseobacterium sp. B5 is a hydrocarbonoclastic and plant growth promoting bacterium.</title>
        <authorList>
            <person name="Thijs S."/>
            <person name="Gkorezis P."/>
            <person name="Van Hamme J."/>
        </authorList>
    </citation>
    <scope>NUCLEOTIDE SEQUENCE</scope>
    <source>
        <strain evidence="3">B5</strain>
    </source>
</reference>
<accession>A0A2G7SN18</accession>
<dbReference type="EMBL" id="PEKC01000362">
    <property type="protein sequence ID" value="PII29032.1"/>
    <property type="molecule type" value="Genomic_DNA"/>
</dbReference>
<keyword evidence="1" id="KW-0677">Repeat</keyword>